<name>A0ABP4U2Y4_9ACTN</name>
<dbReference type="EMBL" id="BAAANY010000020">
    <property type="protein sequence ID" value="GAA1696500.1"/>
    <property type="molecule type" value="Genomic_DNA"/>
</dbReference>
<evidence type="ECO:0000313" key="3">
    <source>
        <dbReference type="Proteomes" id="UP001500618"/>
    </source>
</evidence>
<dbReference type="Proteomes" id="UP001500618">
    <property type="component" value="Unassembled WGS sequence"/>
</dbReference>
<protein>
    <submittedName>
        <fullName evidence="2">Uncharacterized protein</fullName>
    </submittedName>
</protein>
<comment type="caution">
    <text evidence="2">The sequence shown here is derived from an EMBL/GenBank/DDBJ whole genome shotgun (WGS) entry which is preliminary data.</text>
</comment>
<feature type="region of interest" description="Disordered" evidence="1">
    <location>
        <begin position="1"/>
        <end position="23"/>
    </location>
</feature>
<proteinExistence type="predicted"/>
<gene>
    <name evidence="2" type="ORF">GCM10009765_52180</name>
</gene>
<evidence type="ECO:0000313" key="2">
    <source>
        <dbReference type="EMBL" id="GAA1696500.1"/>
    </source>
</evidence>
<organism evidence="2 3">
    <name type="scientific">Fodinicola feengrottensis</name>
    <dbReference type="NCBI Taxonomy" id="435914"/>
    <lineage>
        <taxon>Bacteria</taxon>
        <taxon>Bacillati</taxon>
        <taxon>Actinomycetota</taxon>
        <taxon>Actinomycetes</taxon>
        <taxon>Mycobacteriales</taxon>
        <taxon>Fodinicola</taxon>
    </lineage>
</organism>
<reference evidence="3" key="1">
    <citation type="journal article" date="2019" name="Int. J. Syst. Evol. Microbiol.">
        <title>The Global Catalogue of Microorganisms (GCM) 10K type strain sequencing project: providing services to taxonomists for standard genome sequencing and annotation.</title>
        <authorList>
            <consortium name="The Broad Institute Genomics Platform"/>
            <consortium name="The Broad Institute Genome Sequencing Center for Infectious Disease"/>
            <person name="Wu L."/>
            <person name="Ma J."/>
        </authorList>
    </citation>
    <scope>NUCLEOTIDE SEQUENCE [LARGE SCALE GENOMIC DNA]</scope>
    <source>
        <strain evidence="3">JCM 14718</strain>
    </source>
</reference>
<keyword evidence="3" id="KW-1185">Reference proteome</keyword>
<sequence>MGLGRQQAGAGQPFGEVTRAGQPPDLHVCARSQLESAVAQLDRRIAEQGKLRGAQAAARDPYASEAAVRGGMQSERSRTPVDGAVTRGKGGHLPDTTCPVRPVVAP</sequence>
<accession>A0ABP4U2Y4</accession>
<evidence type="ECO:0000256" key="1">
    <source>
        <dbReference type="SAM" id="MobiDB-lite"/>
    </source>
</evidence>
<feature type="region of interest" description="Disordered" evidence="1">
    <location>
        <begin position="65"/>
        <end position="106"/>
    </location>
</feature>